<dbReference type="SMART" id="SM01381">
    <property type="entry name" value="7TM_GPCR_Srsx"/>
    <property type="match status" value="1"/>
</dbReference>
<sequence>MNISSLAFDDGSGMDSAGQSTLSTNSSDPMDQQAPGPTTEVIIIVVIMFIFSILGIVGNAFAFLIYYRKRDKGTSTIFILSLAVTDFITCLIMIPFTIAIELLLYKLTFQVFCKLFIFLQTYLILLSSFIMVAIGIDRYFCICHPFLRVVTVPRAKVILVILTVVSIAICTVPCIFYSVYQMESYNQTIIIYNSTLPQVHDDHAALGADSNPSNLTSWVASLSDVVLPSNAPFSYGASPRASYASGAGVQATTASSPALYTNGLFLEPDQDFLNSIVGEDAQTVSPPHSPSSLLQAAALTTAAGAGNFLNSTNMSPFSEFNTSSSENASYTIVRAMTRETYTGYCYQSYAILPYKYMTYYQKFHASIFLFEFIILALLYILIYRSILVRRAWKAKRRRMSGYASTVNGRAEETQLTHINAHVNAAGADGAAGVNGGGDAQPNAETGLLNQKTKDPSAGRVSAAMRDRAFYANIRTAAMLFVVTVAFVVSFLPSWFMGLKFFKFNMIVFYMFYINNVINPFIYAFMNKAFRDDLVQLLKGCLRH</sequence>
<keyword evidence="7 9" id="KW-0675">Receptor</keyword>
<dbReference type="PROSITE" id="PS00237">
    <property type="entry name" value="G_PROTEIN_RECEP_F1_1"/>
    <property type="match status" value="1"/>
</dbReference>
<dbReference type="Gene3D" id="1.20.1070.10">
    <property type="entry name" value="Rhodopsin 7-helix transmembrane proteins"/>
    <property type="match status" value="2"/>
</dbReference>
<keyword evidence="8 9" id="KW-0807">Transducer</keyword>
<dbReference type="EMBL" id="JAWDGP010003667">
    <property type="protein sequence ID" value="KAK3771879.1"/>
    <property type="molecule type" value="Genomic_DNA"/>
</dbReference>
<dbReference type="GO" id="GO:0007218">
    <property type="term" value="P:neuropeptide signaling pathway"/>
    <property type="evidence" value="ECO:0007669"/>
    <property type="project" value="TreeGrafter"/>
</dbReference>
<dbReference type="GO" id="GO:0005886">
    <property type="term" value="C:plasma membrane"/>
    <property type="evidence" value="ECO:0007669"/>
    <property type="project" value="UniProtKB-SubCell"/>
</dbReference>
<dbReference type="PROSITE" id="PS50262">
    <property type="entry name" value="G_PROTEIN_RECEP_F1_2"/>
    <property type="match status" value="1"/>
</dbReference>
<dbReference type="PRINTS" id="PR00237">
    <property type="entry name" value="GPCRRHODOPSN"/>
</dbReference>
<comment type="subcellular location">
    <subcellularLocation>
        <location evidence="1">Cell membrane</location>
        <topology evidence="1">Multi-pass membrane protein</topology>
    </subcellularLocation>
</comment>
<feature type="transmembrane region" description="Helical" evidence="11">
    <location>
        <begin position="41"/>
        <end position="65"/>
    </location>
</feature>
<dbReference type="PANTHER" id="PTHR24230:SF158">
    <property type="entry name" value="G-PROTEIN COUPLED RECEPTORS FAMILY 1 PROFILE DOMAIN-CONTAINING PROTEIN"/>
    <property type="match status" value="1"/>
</dbReference>
<evidence type="ECO:0000256" key="8">
    <source>
        <dbReference type="ARBA" id="ARBA00023224"/>
    </source>
</evidence>
<gene>
    <name evidence="13" type="ORF">RRG08_064133</name>
</gene>
<evidence type="ECO:0000256" key="11">
    <source>
        <dbReference type="SAM" id="Phobius"/>
    </source>
</evidence>
<dbReference type="GO" id="GO:0008528">
    <property type="term" value="F:G protein-coupled peptide receptor activity"/>
    <property type="evidence" value="ECO:0007669"/>
    <property type="project" value="TreeGrafter"/>
</dbReference>
<dbReference type="InterPro" id="IPR000276">
    <property type="entry name" value="GPCR_Rhodpsn"/>
</dbReference>
<feature type="compositionally biased region" description="Polar residues" evidence="10">
    <location>
        <begin position="17"/>
        <end position="30"/>
    </location>
</feature>
<evidence type="ECO:0000256" key="10">
    <source>
        <dbReference type="SAM" id="MobiDB-lite"/>
    </source>
</evidence>
<accession>A0AAE0ZLZ7</accession>
<keyword evidence="4 11" id="KW-1133">Transmembrane helix</keyword>
<dbReference type="Pfam" id="PF00001">
    <property type="entry name" value="7tm_1"/>
    <property type="match status" value="1"/>
</dbReference>
<feature type="transmembrane region" description="Helical" evidence="11">
    <location>
        <begin position="115"/>
        <end position="136"/>
    </location>
</feature>
<keyword evidence="6 11" id="KW-0472">Membrane</keyword>
<feature type="transmembrane region" description="Helical" evidence="11">
    <location>
        <begin position="506"/>
        <end position="525"/>
    </location>
</feature>
<keyword evidence="2" id="KW-1003">Cell membrane</keyword>
<keyword evidence="5 9" id="KW-0297">G-protein coupled receptor</keyword>
<dbReference type="CDD" id="cd00637">
    <property type="entry name" value="7tm_classA_rhodopsin-like"/>
    <property type="match status" value="2"/>
</dbReference>
<feature type="transmembrane region" description="Helical" evidence="11">
    <location>
        <begin position="157"/>
        <end position="180"/>
    </location>
</feature>
<evidence type="ECO:0000256" key="3">
    <source>
        <dbReference type="ARBA" id="ARBA00022692"/>
    </source>
</evidence>
<evidence type="ECO:0000256" key="4">
    <source>
        <dbReference type="ARBA" id="ARBA00022989"/>
    </source>
</evidence>
<organism evidence="13 14">
    <name type="scientific">Elysia crispata</name>
    <name type="common">lettuce slug</name>
    <dbReference type="NCBI Taxonomy" id="231223"/>
    <lineage>
        <taxon>Eukaryota</taxon>
        <taxon>Metazoa</taxon>
        <taxon>Spiralia</taxon>
        <taxon>Lophotrochozoa</taxon>
        <taxon>Mollusca</taxon>
        <taxon>Gastropoda</taxon>
        <taxon>Heterobranchia</taxon>
        <taxon>Euthyneura</taxon>
        <taxon>Panpulmonata</taxon>
        <taxon>Sacoglossa</taxon>
        <taxon>Placobranchoidea</taxon>
        <taxon>Plakobranchidae</taxon>
        <taxon>Elysia</taxon>
    </lineage>
</organism>
<evidence type="ECO:0000313" key="13">
    <source>
        <dbReference type="EMBL" id="KAK3771879.1"/>
    </source>
</evidence>
<proteinExistence type="inferred from homology"/>
<evidence type="ECO:0000256" key="6">
    <source>
        <dbReference type="ARBA" id="ARBA00023136"/>
    </source>
</evidence>
<evidence type="ECO:0000256" key="9">
    <source>
        <dbReference type="RuleBase" id="RU000688"/>
    </source>
</evidence>
<name>A0AAE0ZLZ7_9GAST</name>
<feature type="transmembrane region" description="Helical" evidence="11">
    <location>
        <begin position="77"/>
        <end position="103"/>
    </location>
</feature>
<dbReference type="AlphaFoldDB" id="A0AAE0ZLZ7"/>
<evidence type="ECO:0000256" key="1">
    <source>
        <dbReference type="ARBA" id="ARBA00004651"/>
    </source>
</evidence>
<dbReference type="Proteomes" id="UP001283361">
    <property type="component" value="Unassembled WGS sequence"/>
</dbReference>
<comment type="similarity">
    <text evidence="9">Belongs to the G-protein coupled receptor 1 family.</text>
</comment>
<reference evidence="13" key="1">
    <citation type="journal article" date="2023" name="G3 (Bethesda)">
        <title>A reference genome for the long-term kleptoplast-retaining sea slug Elysia crispata morphotype clarki.</title>
        <authorList>
            <person name="Eastman K.E."/>
            <person name="Pendleton A.L."/>
            <person name="Shaikh M.A."/>
            <person name="Suttiyut T."/>
            <person name="Ogas R."/>
            <person name="Tomko P."/>
            <person name="Gavelis G."/>
            <person name="Widhalm J.R."/>
            <person name="Wisecaver J.H."/>
        </authorList>
    </citation>
    <scope>NUCLEOTIDE SEQUENCE</scope>
    <source>
        <strain evidence="13">ECLA1</strain>
    </source>
</reference>
<feature type="transmembrane region" description="Helical" evidence="11">
    <location>
        <begin position="475"/>
        <end position="494"/>
    </location>
</feature>
<keyword evidence="3 9" id="KW-0812">Transmembrane</keyword>
<evidence type="ECO:0000313" key="14">
    <source>
        <dbReference type="Proteomes" id="UP001283361"/>
    </source>
</evidence>
<feature type="domain" description="G-protein coupled receptors family 1 profile" evidence="12">
    <location>
        <begin position="58"/>
        <end position="522"/>
    </location>
</feature>
<feature type="region of interest" description="Disordered" evidence="10">
    <location>
        <begin position="1"/>
        <end position="34"/>
    </location>
</feature>
<evidence type="ECO:0000256" key="7">
    <source>
        <dbReference type="ARBA" id="ARBA00023170"/>
    </source>
</evidence>
<evidence type="ECO:0000256" key="5">
    <source>
        <dbReference type="ARBA" id="ARBA00023040"/>
    </source>
</evidence>
<dbReference type="PANTHER" id="PTHR24230">
    <property type="entry name" value="G-PROTEIN COUPLED RECEPTOR"/>
    <property type="match status" value="1"/>
</dbReference>
<evidence type="ECO:0000256" key="2">
    <source>
        <dbReference type="ARBA" id="ARBA00022475"/>
    </source>
</evidence>
<protein>
    <recommendedName>
        <fullName evidence="12">G-protein coupled receptors family 1 profile domain-containing protein</fullName>
    </recommendedName>
</protein>
<dbReference type="SUPFAM" id="SSF81321">
    <property type="entry name" value="Family A G protein-coupled receptor-like"/>
    <property type="match status" value="2"/>
</dbReference>
<feature type="transmembrane region" description="Helical" evidence="11">
    <location>
        <begin position="367"/>
        <end position="388"/>
    </location>
</feature>
<dbReference type="InterPro" id="IPR017452">
    <property type="entry name" value="GPCR_Rhodpsn_7TM"/>
</dbReference>
<comment type="caution">
    <text evidence="13">The sequence shown here is derived from an EMBL/GenBank/DDBJ whole genome shotgun (WGS) entry which is preliminary data.</text>
</comment>
<evidence type="ECO:0000259" key="12">
    <source>
        <dbReference type="PROSITE" id="PS50262"/>
    </source>
</evidence>
<keyword evidence="14" id="KW-1185">Reference proteome</keyword>